<feature type="compositionally biased region" description="Basic and acidic residues" evidence="5">
    <location>
        <begin position="16"/>
        <end position="29"/>
    </location>
</feature>
<dbReference type="GO" id="GO:0034432">
    <property type="term" value="F:bis(5'-adenosyl)-pentaphosphatase activity"/>
    <property type="evidence" value="ECO:0007669"/>
    <property type="project" value="TreeGrafter"/>
</dbReference>
<dbReference type="AlphaFoldDB" id="A0AAE0TLN3"/>
<keyword evidence="3" id="KW-0378">Hydrolase</keyword>
<dbReference type="GO" id="GO:0071543">
    <property type="term" value="P:diphosphoinositol polyphosphate metabolic process"/>
    <property type="evidence" value="ECO:0007669"/>
    <property type="project" value="TreeGrafter"/>
</dbReference>
<dbReference type="GO" id="GO:1901911">
    <property type="term" value="P:adenosine 5'-(hexahydrogen pentaphosphate) catabolic process"/>
    <property type="evidence" value="ECO:0007669"/>
    <property type="project" value="TreeGrafter"/>
</dbReference>
<dbReference type="Proteomes" id="UP001274830">
    <property type="component" value="Unassembled WGS sequence"/>
</dbReference>
<evidence type="ECO:0000313" key="8">
    <source>
        <dbReference type="Proteomes" id="UP001274830"/>
    </source>
</evidence>
<evidence type="ECO:0000259" key="6">
    <source>
        <dbReference type="PROSITE" id="PS51462"/>
    </source>
</evidence>
<gene>
    <name evidence="7" type="ORF">LTR78_010680</name>
</gene>
<dbReference type="GO" id="GO:0034431">
    <property type="term" value="F:bis(5'-adenosyl)-hexaphosphatase activity"/>
    <property type="evidence" value="ECO:0007669"/>
    <property type="project" value="TreeGrafter"/>
</dbReference>
<dbReference type="PANTHER" id="PTHR12629">
    <property type="entry name" value="DIPHOSPHOINOSITOL POLYPHOSPHATE PHOSPHOHYDROLASE"/>
    <property type="match status" value="1"/>
</dbReference>
<evidence type="ECO:0000256" key="1">
    <source>
        <dbReference type="ARBA" id="ARBA00001946"/>
    </source>
</evidence>
<accession>A0AAE0TLN3</accession>
<dbReference type="GO" id="GO:0000298">
    <property type="term" value="F:endopolyphosphatase activity"/>
    <property type="evidence" value="ECO:0007669"/>
    <property type="project" value="TreeGrafter"/>
</dbReference>
<keyword evidence="8" id="KW-1185">Reference proteome</keyword>
<dbReference type="Pfam" id="PF00293">
    <property type="entry name" value="NUDIX"/>
    <property type="match status" value="1"/>
</dbReference>
<dbReference type="GO" id="GO:0046872">
    <property type="term" value="F:metal ion binding"/>
    <property type="evidence" value="ECO:0007669"/>
    <property type="project" value="UniProtKB-KW"/>
</dbReference>
<proteinExistence type="predicted"/>
<dbReference type="InterPro" id="IPR015797">
    <property type="entry name" value="NUDIX_hydrolase-like_dom_sf"/>
</dbReference>
<keyword evidence="4" id="KW-0460">Magnesium</keyword>
<comment type="caution">
    <text evidence="7">The sequence shown here is derived from an EMBL/GenBank/DDBJ whole genome shotgun (WGS) entry which is preliminary data.</text>
</comment>
<dbReference type="GO" id="GO:0005634">
    <property type="term" value="C:nucleus"/>
    <property type="evidence" value="ECO:0007669"/>
    <property type="project" value="TreeGrafter"/>
</dbReference>
<keyword evidence="2" id="KW-0479">Metal-binding</keyword>
<dbReference type="Gene3D" id="3.90.79.10">
    <property type="entry name" value="Nucleoside Triphosphate Pyrophosphohydrolase"/>
    <property type="match status" value="1"/>
</dbReference>
<organism evidence="7 8">
    <name type="scientific">Recurvomyces mirabilis</name>
    <dbReference type="NCBI Taxonomy" id="574656"/>
    <lineage>
        <taxon>Eukaryota</taxon>
        <taxon>Fungi</taxon>
        <taxon>Dikarya</taxon>
        <taxon>Ascomycota</taxon>
        <taxon>Pezizomycotina</taxon>
        <taxon>Dothideomycetes</taxon>
        <taxon>Dothideomycetidae</taxon>
        <taxon>Mycosphaerellales</taxon>
        <taxon>Teratosphaeriaceae</taxon>
        <taxon>Recurvomyces</taxon>
    </lineage>
</organism>
<evidence type="ECO:0000256" key="2">
    <source>
        <dbReference type="ARBA" id="ARBA00022723"/>
    </source>
</evidence>
<comment type="cofactor">
    <cofactor evidence="1">
        <name>Mg(2+)</name>
        <dbReference type="ChEBI" id="CHEBI:18420"/>
    </cofactor>
</comment>
<evidence type="ECO:0000256" key="5">
    <source>
        <dbReference type="SAM" id="MobiDB-lite"/>
    </source>
</evidence>
<dbReference type="GO" id="GO:0005737">
    <property type="term" value="C:cytoplasm"/>
    <property type="evidence" value="ECO:0007669"/>
    <property type="project" value="TreeGrafter"/>
</dbReference>
<dbReference type="CDD" id="cd04666">
    <property type="entry name" value="NUDIX_DIPP2_like_Nudt4"/>
    <property type="match status" value="1"/>
</dbReference>
<feature type="region of interest" description="Disordered" evidence="5">
    <location>
        <begin position="1"/>
        <end position="31"/>
    </location>
</feature>
<dbReference type="SUPFAM" id="SSF55811">
    <property type="entry name" value="Nudix"/>
    <property type="match status" value="1"/>
</dbReference>
<feature type="domain" description="Nudix hydrolase" evidence="6">
    <location>
        <begin position="27"/>
        <end position="161"/>
    </location>
</feature>
<sequence length="167" mass="18968">MAEKKAEPGTTMTARVGRDKQRYGPKGERLVAGTVPLSPDRTLVLLIQSSSRKTWVLPKGGWETDEPTCAEAAQRESWEEAGIITSIVADLGEIEEKRTEAQIKKYGPAAPRALYRFFEVQVLEEKASWPEGFKRERCWMGWERARSCLEGRPELLEALERSSMKRK</sequence>
<dbReference type="PROSITE" id="PS51462">
    <property type="entry name" value="NUDIX"/>
    <property type="match status" value="1"/>
</dbReference>
<reference evidence="7" key="1">
    <citation type="submission" date="2023-07" db="EMBL/GenBank/DDBJ databases">
        <title>Black Yeasts Isolated from many extreme environments.</title>
        <authorList>
            <person name="Coleine C."/>
            <person name="Stajich J.E."/>
            <person name="Selbmann L."/>
        </authorList>
    </citation>
    <scope>NUCLEOTIDE SEQUENCE</scope>
    <source>
        <strain evidence="7">CCFEE 5485</strain>
    </source>
</reference>
<name>A0AAE0TLN3_9PEZI</name>
<evidence type="ECO:0000313" key="7">
    <source>
        <dbReference type="EMBL" id="KAK3669420.1"/>
    </source>
</evidence>
<dbReference type="EMBL" id="JAUTXT010000085">
    <property type="protein sequence ID" value="KAK3669420.1"/>
    <property type="molecule type" value="Genomic_DNA"/>
</dbReference>
<dbReference type="InterPro" id="IPR047198">
    <property type="entry name" value="DDP-like_NUDIX"/>
</dbReference>
<protein>
    <recommendedName>
        <fullName evidence="6">Nudix hydrolase domain-containing protein</fullName>
    </recommendedName>
</protein>
<evidence type="ECO:0000256" key="4">
    <source>
        <dbReference type="ARBA" id="ARBA00022842"/>
    </source>
</evidence>
<dbReference type="GO" id="GO:1901909">
    <property type="term" value="P:diadenosine hexaphosphate catabolic process"/>
    <property type="evidence" value="ECO:0007669"/>
    <property type="project" value="TreeGrafter"/>
</dbReference>
<dbReference type="GO" id="GO:0008486">
    <property type="term" value="F:diphosphoinositol-polyphosphate diphosphatase activity"/>
    <property type="evidence" value="ECO:0007669"/>
    <property type="project" value="TreeGrafter"/>
</dbReference>
<dbReference type="PANTHER" id="PTHR12629:SF0">
    <property type="entry name" value="DIPHOSPHOINOSITOL-POLYPHOSPHATE DIPHOSPHATASE"/>
    <property type="match status" value="1"/>
</dbReference>
<evidence type="ECO:0000256" key="3">
    <source>
        <dbReference type="ARBA" id="ARBA00022801"/>
    </source>
</evidence>
<dbReference type="GO" id="GO:1901907">
    <property type="term" value="P:diadenosine pentaphosphate catabolic process"/>
    <property type="evidence" value="ECO:0007669"/>
    <property type="project" value="TreeGrafter"/>
</dbReference>
<dbReference type="InterPro" id="IPR000086">
    <property type="entry name" value="NUDIX_hydrolase_dom"/>
</dbReference>